<dbReference type="RefSeq" id="WP_073258136.1">
    <property type="nucleotide sequence ID" value="NZ_FRCS01000004.1"/>
</dbReference>
<protein>
    <submittedName>
        <fullName evidence="3">Urease accessory protein</fullName>
    </submittedName>
</protein>
<evidence type="ECO:0000256" key="2">
    <source>
        <dbReference type="ARBA" id="ARBA00023186"/>
    </source>
</evidence>
<dbReference type="Pfam" id="PF01730">
    <property type="entry name" value="UreF"/>
    <property type="match status" value="1"/>
</dbReference>
<name>A0A1M7QCP3_9ACTN</name>
<proteinExistence type="predicted"/>
<evidence type="ECO:0000313" key="3">
    <source>
        <dbReference type="EMBL" id="SHN28623.1"/>
    </source>
</evidence>
<dbReference type="PIRSF" id="PIRSF009467">
    <property type="entry name" value="Ureas_acces_UreF"/>
    <property type="match status" value="1"/>
</dbReference>
<reference evidence="3 4" key="1">
    <citation type="submission" date="2016-11" db="EMBL/GenBank/DDBJ databases">
        <authorList>
            <person name="Jaros S."/>
            <person name="Januszkiewicz K."/>
            <person name="Wedrychowicz H."/>
        </authorList>
    </citation>
    <scope>NUCLEOTIDE SEQUENCE [LARGE SCALE GENOMIC DNA]</scope>
    <source>
        <strain evidence="3 4">DSM 46144</strain>
    </source>
</reference>
<dbReference type="PANTHER" id="PTHR33620:SF1">
    <property type="entry name" value="UREASE ACCESSORY PROTEIN F"/>
    <property type="match status" value="1"/>
</dbReference>
<dbReference type="OrthoDB" id="3382047at2"/>
<accession>A0A1M7QCP3</accession>
<dbReference type="Gene3D" id="1.10.4190.10">
    <property type="entry name" value="Urease accessory protein UreF"/>
    <property type="match status" value="1"/>
</dbReference>
<evidence type="ECO:0000313" key="4">
    <source>
        <dbReference type="Proteomes" id="UP000184440"/>
    </source>
</evidence>
<dbReference type="STRING" id="134849.SAMN05443668_104480"/>
<keyword evidence="1" id="KW-0996">Nickel insertion</keyword>
<sequence length="234" mass="23271">MRQALLLLADSRLPAGAHAHSGGVAPAVDADLVGGHGRDLAEVVEFLRGRLHTAGLLAAAVAARAAHLAAEADRSPATASGASPGWAELDAEVDARTPAPAQRAVSRAQGRALLRVARRAFPHPLLDALGTHPHHPVALGVAVHAAAGTPAEAAAVAVAGAVSGPASAAVRLLGLDPLALTAAQAALATTADAVVAEAARYADQPTDALPAPSAPLLDLLAQAHARSEVRLFAS</sequence>
<dbReference type="InterPro" id="IPR038277">
    <property type="entry name" value="UreF_sf"/>
</dbReference>
<dbReference type="EMBL" id="FRCS01000004">
    <property type="protein sequence ID" value="SHN28623.1"/>
    <property type="molecule type" value="Genomic_DNA"/>
</dbReference>
<keyword evidence="2" id="KW-0143">Chaperone</keyword>
<dbReference type="AlphaFoldDB" id="A0A1M7QCP3"/>
<organism evidence="3 4">
    <name type="scientific">Cryptosporangium aurantiacum</name>
    <dbReference type="NCBI Taxonomy" id="134849"/>
    <lineage>
        <taxon>Bacteria</taxon>
        <taxon>Bacillati</taxon>
        <taxon>Actinomycetota</taxon>
        <taxon>Actinomycetes</taxon>
        <taxon>Cryptosporangiales</taxon>
        <taxon>Cryptosporangiaceae</taxon>
        <taxon>Cryptosporangium</taxon>
    </lineage>
</organism>
<dbReference type="Proteomes" id="UP000184440">
    <property type="component" value="Unassembled WGS sequence"/>
</dbReference>
<dbReference type="PANTHER" id="PTHR33620">
    <property type="entry name" value="UREASE ACCESSORY PROTEIN F"/>
    <property type="match status" value="1"/>
</dbReference>
<keyword evidence="4" id="KW-1185">Reference proteome</keyword>
<dbReference type="InterPro" id="IPR002639">
    <property type="entry name" value="UreF"/>
</dbReference>
<dbReference type="GO" id="GO:0016151">
    <property type="term" value="F:nickel cation binding"/>
    <property type="evidence" value="ECO:0007669"/>
    <property type="project" value="InterPro"/>
</dbReference>
<gene>
    <name evidence="3" type="ORF">SAMN05443668_104480</name>
</gene>
<evidence type="ECO:0000256" key="1">
    <source>
        <dbReference type="ARBA" id="ARBA00022988"/>
    </source>
</evidence>